<sequence length="349" mass="40244">MAFFSISLQLLLYELDLKFENTSCIENNPEFAYPELYMPGSDPQPDSLVIGTLSEILPIAASYPDATFLCIRDRFSDELENMANMQQIVVLLTNLKVPEVFNRVLRVFRKLQKWDTDMRISAASNQGMQHLLDLSEPVIGNHIDIMDATFKLLGYTRNIPLDDPITRDLIANGYHSENTVNELRKNRRFEEYEAKDDIIVSDDFKLCKYVTLKRIFHLNGKPILYVVMHCNHRNADGGLTDLFQMLLNHIVSYINKDFLYPAAFAASQQYLSDLLDGNIKSVDEAISRASYATIPFQQDYQLYLIAFDNNFNTPLDNLAANINKKLPFSYVISYYRRIVILHSYSEKKD</sequence>
<dbReference type="EMBL" id="DXCH01000028">
    <property type="protein sequence ID" value="HIZ06479.1"/>
    <property type="molecule type" value="Genomic_DNA"/>
</dbReference>
<dbReference type="AlphaFoldDB" id="A0A9D2D0X4"/>
<reference evidence="1" key="1">
    <citation type="journal article" date="2021" name="PeerJ">
        <title>Extensive microbial diversity within the chicken gut microbiome revealed by metagenomics and culture.</title>
        <authorList>
            <person name="Gilroy R."/>
            <person name="Ravi A."/>
            <person name="Getino M."/>
            <person name="Pursley I."/>
            <person name="Horton D.L."/>
            <person name="Alikhan N.F."/>
            <person name="Baker D."/>
            <person name="Gharbi K."/>
            <person name="Hall N."/>
            <person name="Watson M."/>
            <person name="Adriaenssens E.M."/>
            <person name="Foster-Nyarko E."/>
            <person name="Jarju S."/>
            <person name="Secka A."/>
            <person name="Antonio M."/>
            <person name="Oren A."/>
            <person name="Chaudhuri R.R."/>
            <person name="La Ragione R."/>
            <person name="Hildebrand F."/>
            <person name="Pallen M.J."/>
        </authorList>
    </citation>
    <scope>NUCLEOTIDE SEQUENCE</scope>
    <source>
        <strain evidence="1">CHK192-9172</strain>
    </source>
</reference>
<comment type="caution">
    <text evidence="1">The sequence shown here is derived from an EMBL/GenBank/DDBJ whole genome shotgun (WGS) entry which is preliminary data.</text>
</comment>
<reference evidence="1" key="2">
    <citation type="submission" date="2021-04" db="EMBL/GenBank/DDBJ databases">
        <authorList>
            <person name="Gilroy R."/>
        </authorList>
    </citation>
    <scope>NUCLEOTIDE SEQUENCE</scope>
    <source>
        <strain evidence="1">CHK192-9172</strain>
    </source>
</reference>
<dbReference type="Proteomes" id="UP000824024">
    <property type="component" value="Unassembled WGS sequence"/>
</dbReference>
<accession>A0A9D2D0X4</accession>
<feature type="non-terminal residue" evidence="1">
    <location>
        <position position="349"/>
    </location>
</feature>
<evidence type="ECO:0000313" key="2">
    <source>
        <dbReference type="Proteomes" id="UP000824024"/>
    </source>
</evidence>
<proteinExistence type="predicted"/>
<name>A0A9D2D0X4_9FIRM</name>
<protein>
    <submittedName>
        <fullName evidence="1">Uncharacterized protein</fullName>
    </submittedName>
</protein>
<gene>
    <name evidence="1" type="ORF">IAA08_00920</name>
</gene>
<organism evidence="1 2">
    <name type="scientific">Candidatus Eubacterium avistercoris</name>
    <dbReference type="NCBI Taxonomy" id="2838567"/>
    <lineage>
        <taxon>Bacteria</taxon>
        <taxon>Bacillati</taxon>
        <taxon>Bacillota</taxon>
        <taxon>Clostridia</taxon>
        <taxon>Eubacteriales</taxon>
        <taxon>Eubacteriaceae</taxon>
        <taxon>Eubacterium</taxon>
    </lineage>
</organism>
<evidence type="ECO:0000313" key="1">
    <source>
        <dbReference type="EMBL" id="HIZ06479.1"/>
    </source>
</evidence>